<feature type="compositionally biased region" description="Basic and acidic residues" evidence="1">
    <location>
        <begin position="37"/>
        <end position="48"/>
    </location>
</feature>
<name>T1GFV2_MEGSC</name>
<dbReference type="AlphaFoldDB" id="T1GFV2"/>
<dbReference type="EMBL" id="CAQQ02104260">
    <property type="status" value="NOT_ANNOTATED_CDS"/>
    <property type="molecule type" value="Genomic_DNA"/>
</dbReference>
<sequence length="79" mass="8891">MNKPKITFGKIGFAPKPTETKSEDSKDEPETSGFKKFGKEEHQKKVEEVSEELEQQSLKDVMGITGFGKKAKVFDIKTI</sequence>
<evidence type="ECO:0000313" key="3">
    <source>
        <dbReference type="Proteomes" id="UP000015102"/>
    </source>
</evidence>
<dbReference type="HOGENOM" id="CLU_2608766_0_0_1"/>
<dbReference type="EnsemblMetazoa" id="MESCA002252-RA">
    <property type="protein sequence ID" value="MESCA002252-PA"/>
    <property type="gene ID" value="MESCA002252"/>
</dbReference>
<reference evidence="3" key="1">
    <citation type="submission" date="2013-02" db="EMBL/GenBank/DDBJ databases">
        <authorList>
            <person name="Hughes D."/>
        </authorList>
    </citation>
    <scope>NUCLEOTIDE SEQUENCE</scope>
    <source>
        <strain>Durham</strain>
        <strain evidence="3">NC isolate 2 -- Noor lab</strain>
    </source>
</reference>
<reference evidence="2" key="2">
    <citation type="submission" date="2015-06" db="UniProtKB">
        <authorList>
            <consortium name="EnsemblMetazoa"/>
        </authorList>
    </citation>
    <scope>IDENTIFICATION</scope>
</reference>
<dbReference type="EMBL" id="CAQQ02104259">
    <property type="status" value="NOT_ANNOTATED_CDS"/>
    <property type="molecule type" value="Genomic_DNA"/>
</dbReference>
<keyword evidence="3" id="KW-1185">Reference proteome</keyword>
<evidence type="ECO:0000313" key="2">
    <source>
        <dbReference type="EnsemblMetazoa" id="MESCA002252-PA"/>
    </source>
</evidence>
<evidence type="ECO:0000256" key="1">
    <source>
        <dbReference type="SAM" id="MobiDB-lite"/>
    </source>
</evidence>
<proteinExistence type="predicted"/>
<protein>
    <submittedName>
        <fullName evidence="2">Uncharacterized protein</fullName>
    </submittedName>
</protein>
<accession>T1GFV2</accession>
<organism evidence="2 3">
    <name type="scientific">Megaselia scalaris</name>
    <name type="common">Humpbacked fly</name>
    <name type="synonym">Phora scalaris</name>
    <dbReference type="NCBI Taxonomy" id="36166"/>
    <lineage>
        <taxon>Eukaryota</taxon>
        <taxon>Metazoa</taxon>
        <taxon>Ecdysozoa</taxon>
        <taxon>Arthropoda</taxon>
        <taxon>Hexapoda</taxon>
        <taxon>Insecta</taxon>
        <taxon>Pterygota</taxon>
        <taxon>Neoptera</taxon>
        <taxon>Endopterygota</taxon>
        <taxon>Diptera</taxon>
        <taxon>Brachycera</taxon>
        <taxon>Muscomorpha</taxon>
        <taxon>Platypezoidea</taxon>
        <taxon>Phoridae</taxon>
        <taxon>Megaseliini</taxon>
        <taxon>Megaselia</taxon>
    </lineage>
</organism>
<dbReference type="Proteomes" id="UP000015102">
    <property type="component" value="Unassembled WGS sequence"/>
</dbReference>
<dbReference type="STRING" id="36166.T1GFV2"/>
<feature type="region of interest" description="Disordered" evidence="1">
    <location>
        <begin position="1"/>
        <end position="54"/>
    </location>
</feature>